<dbReference type="SMART" id="SM00042">
    <property type="entry name" value="CUB"/>
    <property type="match status" value="2"/>
</dbReference>
<name>A0A7M7NLL8_STRPU</name>
<dbReference type="SUPFAM" id="SSF49854">
    <property type="entry name" value="Spermadhesin, CUB domain"/>
    <property type="match status" value="2"/>
</dbReference>
<organism evidence="7 8">
    <name type="scientific">Strongylocentrotus purpuratus</name>
    <name type="common">Purple sea urchin</name>
    <dbReference type="NCBI Taxonomy" id="7668"/>
    <lineage>
        <taxon>Eukaryota</taxon>
        <taxon>Metazoa</taxon>
        <taxon>Echinodermata</taxon>
        <taxon>Eleutherozoa</taxon>
        <taxon>Echinozoa</taxon>
        <taxon>Echinoidea</taxon>
        <taxon>Euechinoidea</taxon>
        <taxon>Echinacea</taxon>
        <taxon>Camarodonta</taxon>
        <taxon>Echinidea</taxon>
        <taxon>Strongylocentrotidae</taxon>
        <taxon>Strongylocentrotus</taxon>
    </lineage>
</organism>
<feature type="domain" description="CUB" evidence="6">
    <location>
        <begin position="134"/>
        <end position="246"/>
    </location>
</feature>
<proteinExistence type="predicted"/>
<dbReference type="RefSeq" id="XP_030838483.1">
    <property type="nucleotide sequence ID" value="XM_030982623.1"/>
</dbReference>
<keyword evidence="4" id="KW-0325">Glycoprotein</keyword>
<evidence type="ECO:0000256" key="2">
    <source>
        <dbReference type="ARBA" id="ARBA00022737"/>
    </source>
</evidence>
<evidence type="ECO:0000256" key="4">
    <source>
        <dbReference type="ARBA" id="ARBA00023180"/>
    </source>
</evidence>
<comment type="caution">
    <text evidence="5">Lacks conserved residue(s) required for the propagation of feature annotation.</text>
</comment>
<evidence type="ECO:0000256" key="5">
    <source>
        <dbReference type="PROSITE-ProRule" id="PRU00059"/>
    </source>
</evidence>
<evidence type="ECO:0000259" key="6">
    <source>
        <dbReference type="PROSITE" id="PS01180"/>
    </source>
</evidence>
<dbReference type="InterPro" id="IPR035914">
    <property type="entry name" value="Sperma_CUB_dom_sf"/>
</dbReference>
<dbReference type="Gene3D" id="2.60.120.290">
    <property type="entry name" value="Spermadhesin, CUB domain"/>
    <property type="match status" value="2"/>
</dbReference>
<evidence type="ECO:0000313" key="7">
    <source>
        <dbReference type="EnsemblMetazoa" id="XP_030838483"/>
    </source>
</evidence>
<dbReference type="InterPro" id="IPR000859">
    <property type="entry name" value="CUB_dom"/>
</dbReference>
<dbReference type="Proteomes" id="UP000007110">
    <property type="component" value="Unassembled WGS sequence"/>
</dbReference>
<dbReference type="KEGG" id="spu:115922872"/>
<dbReference type="PANTHER" id="PTHR46908">
    <property type="entry name" value="CUBILIN-LIKE PROTEIN"/>
    <property type="match status" value="1"/>
</dbReference>
<reference evidence="7" key="2">
    <citation type="submission" date="2021-01" db="UniProtKB">
        <authorList>
            <consortium name="EnsemblMetazoa"/>
        </authorList>
    </citation>
    <scope>IDENTIFICATION</scope>
</reference>
<dbReference type="PANTHER" id="PTHR46908:SF4">
    <property type="entry name" value="TUMOR NECROSIS FACTOR-INDUCIBLE GENE 6 PROTEIN"/>
    <property type="match status" value="1"/>
</dbReference>
<accession>A0A7M7NLL8</accession>
<evidence type="ECO:0000313" key="8">
    <source>
        <dbReference type="Proteomes" id="UP000007110"/>
    </source>
</evidence>
<dbReference type="CDD" id="cd00041">
    <property type="entry name" value="CUB"/>
    <property type="match status" value="2"/>
</dbReference>
<protein>
    <recommendedName>
        <fullName evidence="6">CUB domain-containing protein</fullName>
    </recommendedName>
</protein>
<dbReference type="OMA" id="GFRLQWS"/>
<dbReference type="Pfam" id="PF00431">
    <property type="entry name" value="CUB"/>
    <property type="match status" value="2"/>
</dbReference>
<dbReference type="GeneID" id="115922872"/>
<keyword evidence="2" id="KW-0677">Repeat</keyword>
<feature type="domain" description="CUB" evidence="6">
    <location>
        <begin position="14"/>
        <end position="124"/>
    </location>
</feature>
<evidence type="ECO:0000256" key="3">
    <source>
        <dbReference type="ARBA" id="ARBA00023157"/>
    </source>
</evidence>
<dbReference type="InParanoid" id="A0A7M7NLL8"/>
<dbReference type="FunFam" id="2.60.120.290:FF:000003">
    <property type="entry name" value="Neuropilin"/>
    <property type="match status" value="1"/>
</dbReference>
<keyword evidence="3" id="KW-1015">Disulfide bond</keyword>
<dbReference type="PROSITE" id="PS01180">
    <property type="entry name" value="CUB"/>
    <property type="match status" value="2"/>
</dbReference>
<reference evidence="8" key="1">
    <citation type="submission" date="2015-02" db="EMBL/GenBank/DDBJ databases">
        <title>Genome sequencing for Strongylocentrotus purpuratus.</title>
        <authorList>
            <person name="Murali S."/>
            <person name="Liu Y."/>
            <person name="Vee V."/>
            <person name="English A."/>
            <person name="Wang M."/>
            <person name="Skinner E."/>
            <person name="Han Y."/>
            <person name="Muzny D.M."/>
            <person name="Worley K.C."/>
            <person name="Gibbs R.A."/>
        </authorList>
    </citation>
    <scope>NUCLEOTIDE SEQUENCE</scope>
</reference>
<keyword evidence="1" id="KW-0732">Signal</keyword>
<keyword evidence="8" id="KW-1185">Reference proteome</keyword>
<dbReference type="AlphaFoldDB" id="A0A7M7NLL8"/>
<evidence type="ECO:0000256" key="1">
    <source>
        <dbReference type="ARBA" id="ARBA00022729"/>
    </source>
</evidence>
<dbReference type="OrthoDB" id="431034at2759"/>
<sequence length="246" mass="27353">MGIDRMSCELVPGCGGFMNAVEGVITRPHIPTNNTHSIDCIWFIDVPDHLRISLSLELFEWSSNNSCADYISVRGEETYSGQYPRVCGENGWEHTFNTTSSRVWVHYHSDWPHEGAFLMDYSTTGDSDDYVLTCGGPLNESGVIATPGFPTGYPSKLQCTWTISNVSVIAFHFEKFDIEPESSCQFDYLEILDGPEGGANSTHIGRFCGSDPPPNELKLNTGEVWLLFRSDATVQGKGFRAVYEVQ</sequence>
<dbReference type="InterPro" id="IPR052129">
    <property type="entry name" value="Spermadhesin-Link_domain"/>
</dbReference>
<dbReference type="EnsemblMetazoa" id="XM_030982623">
    <property type="protein sequence ID" value="XP_030838483"/>
    <property type="gene ID" value="LOC115922872"/>
</dbReference>